<keyword evidence="11" id="KW-1185">Reference proteome</keyword>
<evidence type="ECO:0000256" key="6">
    <source>
        <dbReference type="ARBA" id="ARBA00023136"/>
    </source>
</evidence>
<comment type="caution">
    <text evidence="10">The sequence shown here is derived from an EMBL/GenBank/DDBJ whole genome shotgun (WGS) entry which is preliminary data.</text>
</comment>
<feature type="transmembrane region" description="Helical" evidence="7">
    <location>
        <begin position="509"/>
        <end position="532"/>
    </location>
</feature>
<feature type="transmembrane region" description="Helical" evidence="7">
    <location>
        <begin position="453"/>
        <end position="473"/>
    </location>
</feature>
<sequence length="1177" mass="127123">MFSWLVALVVAAFPLSAAAEQLIKSNSLNPCMANSGLSATLFNVVFTPANRSLAFNIVGVSDISGNVTAELDVYAYGLEIFTYNLNPCENEDLKSLCPMNTGQIPIDSNAPLDEDTVSQVPGIAYTVPDLDGLVQIRLSDAESGKLRACVEADLSNGKTVYQKAAAWTSAIIVGSGLTASAIASGLGHSYTATHVATSTMSLFGYFQSQAYIGMAAVDLPPIAASWTQNFQWSMGIIRVGSFQTLATWYQRATGGTASTLLSNLGTASVDVQRKLFKRTNNAGSSDTSNTVTLRGIERVGFRAGIEPTNIFLTGYIIFIVFFLSVTLAVCLFRAVLQGLAKKGKLKENQFQEFRERWSTVLKGILFRITLIGFPQMVVLCFWELWARDSSAEVVLAVFTLAAMFCILARACFGIIQVAKTSKELHHTPAYLLFSNAVFLQKWGALYSQFRAKAYFFMVPILVFSLAKGMFVALGQDHGKVQAIGLLILELGFLVVICILRPYMNKKINALNISIAVFNLLGAIFLLIFTEIFNQPVRVATHPVSRTADSTKGIVTGVSGVVFFIYNAAASMVLLIMVLLTSFMAIISKNPDERYHPIRDDRASFMKSNSQNQLTTELDALGVTARNESKDSVRKWSGRLQKANAGIADSHAYPPSGPVSPSVPMFPAESQPLVHGHFSLEIPTPSTTHMAASGSLQDDSVTVLSKHIIQCAHEESLATIPSPFKLGPLDQLVNLSVPIAVVFTYKSGIAVERLQRALARLLDYYPHLTGRLHISEEDGAREMIALGSGAELLVAECSSRLDAFSSPVDLPGRGGNALCAPFDPSLEAVCRDAQFTIQHTRFACGGVGLGVRLHHTLCDSDGFFQLVRDLAELYRSIGPGPDCTPGALAHPPCIRGYMSELLYDMPPDDRAAALEYQPSLFHTDPTPEAAAAPAPPATMPAPPPVVGRIIRISGAELAALKAHATNPNGSSWISTFDALAAHLWQTLYRARLQVRAASPSASSAPPLSTAFLTSVNHRARLPTPPHHFPNCLFTPYTTHADLATAPLWQLAQTMHALTRTPGPAAAAAAVRWIAAQPDKRRVRWAFPGGEGAFMLSAWSKFDAYRGTAFEAGAPPVGVAQPFTPINTLDGLAYTLPTEAQGRGEEAERVAGVDLWLAVREPVWGVLGEGERLRRVGWE</sequence>
<gene>
    <name evidence="10" type="primary">FLC3_2</name>
    <name evidence="10" type="ORF">SLS56_010889</name>
</gene>
<dbReference type="InterPro" id="IPR023213">
    <property type="entry name" value="CAT-like_dom_sf"/>
</dbReference>
<evidence type="ECO:0000256" key="2">
    <source>
        <dbReference type="ARBA" id="ARBA00010642"/>
    </source>
</evidence>
<dbReference type="Pfam" id="PF02458">
    <property type="entry name" value="Transferase"/>
    <property type="match status" value="1"/>
</dbReference>
<dbReference type="Pfam" id="PF06011">
    <property type="entry name" value="TRP"/>
    <property type="match status" value="1"/>
</dbReference>
<dbReference type="SUPFAM" id="SSF52777">
    <property type="entry name" value="CoA-dependent acyltransferases"/>
    <property type="match status" value="1"/>
</dbReference>
<keyword evidence="5 7" id="KW-1133">Transmembrane helix</keyword>
<dbReference type="PANTHER" id="PTHR31145">
    <property type="entry name" value="INTEGRAL MEMBRANE PROTEIN (AFU_ORTHOLOGUE AFUA_7G01610)"/>
    <property type="match status" value="1"/>
</dbReference>
<dbReference type="Gene3D" id="3.30.559.10">
    <property type="entry name" value="Chloramphenicol acetyltransferase-like domain"/>
    <property type="match status" value="2"/>
</dbReference>
<feature type="signal peptide" evidence="8">
    <location>
        <begin position="1"/>
        <end position="19"/>
    </location>
</feature>
<keyword evidence="6 7" id="KW-0472">Membrane</keyword>
<keyword evidence="3 7" id="KW-0812">Transmembrane</keyword>
<dbReference type="Pfam" id="PF14558">
    <property type="entry name" value="TRP_N"/>
    <property type="match status" value="1"/>
</dbReference>
<keyword evidence="4 8" id="KW-0732">Signal</keyword>
<evidence type="ECO:0000256" key="5">
    <source>
        <dbReference type="ARBA" id="ARBA00022989"/>
    </source>
</evidence>
<dbReference type="InterPro" id="IPR010308">
    <property type="entry name" value="TRP_C"/>
</dbReference>
<dbReference type="InterPro" id="IPR040241">
    <property type="entry name" value="TRP_Flc/Pkd2-like"/>
</dbReference>
<feature type="transmembrane region" description="Helical" evidence="7">
    <location>
        <begin position="553"/>
        <end position="586"/>
    </location>
</feature>
<dbReference type="EMBL" id="JAJVDC020000226">
    <property type="protein sequence ID" value="KAL1617624.1"/>
    <property type="molecule type" value="Genomic_DNA"/>
</dbReference>
<evidence type="ECO:0000256" key="4">
    <source>
        <dbReference type="ARBA" id="ARBA00022729"/>
    </source>
</evidence>
<accession>A0ABR3SD90</accession>
<evidence type="ECO:0000259" key="9">
    <source>
        <dbReference type="SMART" id="SM01320"/>
    </source>
</evidence>
<name>A0ABR3SD90_9PEZI</name>
<feature type="transmembrane region" description="Helical" evidence="7">
    <location>
        <begin position="364"/>
        <end position="385"/>
    </location>
</feature>
<dbReference type="Proteomes" id="UP001521116">
    <property type="component" value="Unassembled WGS sequence"/>
</dbReference>
<evidence type="ECO:0000256" key="8">
    <source>
        <dbReference type="SAM" id="SignalP"/>
    </source>
</evidence>
<evidence type="ECO:0000313" key="10">
    <source>
        <dbReference type="EMBL" id="KAL1617624.1"/>
    </source>
</evidence>
<comment type="subcellular location">
    <subcellularLocation>
        <location evidence="1">Membrane</location>
        <topology evidence="1">Multi-pass membrane protein</topology>
    </subcellularLocation>
</comment>
<feature type="transmembrane region" description="Helical" evidence="7">
    <location>
        <begin position="391"/>
        <end position="417"/>
    </location>
</feature>
<protein>
    <submittedName>
        <fullName evidence="10">Flavin carrier protein 3</fullName>
    </submittedName>
</protein>
<feature type="transmembrane region" description="Helical" evidence="7">
    <location>
        <begin position="485"/>
        <end position="503"/>
    </location>
</feature>
<feature type="chain" id="PRO_5045519535" evidence="8">
    <location>
        <begin position="20"/>
        <end position="1177"/>
    </location>
</feature>
<evidence type="ECO:0000313" key="11">
    <source>
        <dbReference type="Proteomes" id="UP001521116"/>
    </source>
</evidence>
<dbReference type="SMART" id="SM01320">
    <property type="entry name" value="TRP_N"/>
    <property type="match status" value="1"/>
</dbReference>
<proteinExistence type="inferred from homology"/>
<comment type="similarity">
    <text evidence="2">Belongs to the transient receptor potential (TRP) ion channel family.</text>
</comment>
<dbReference type="PANTHER" id="PTHR31145:SF2">
    <property type="entry name" value="FLAVIN CARRIER PROTEIN 2"/>
    <property type="match status" value="1"/>
</dbReference>
<feature type="domain" description="ML-like" evidence="9">
    <location>
        <begin position="21"/>
        <end position="161"/>
    </location>
</feature>
<organism evidence="10 11">
    <name type="scientific">Neofusicoccum ribis</name>
    <dbReference type="NCBI Taxonomy" id="45134"/>
    <lineage>
        <taxon>Eukaryota</taxon>
        <taxon>Fungi</taxon>
        <taxon>Dikarya</taxon>
        <taxon>Ascomycota</taxon>
        <taxon>Pezizomycotina</taxon>
        <taxon>Dothideomycetes</taxon>
        <taxon>Dothideomycetes incertae sedis</taxon>
        <taxon>Botryosphaeriales</taxon>
        <taxon>Botryosphaeriaceae</taxon>
        <taxon>Neofusicoccum</taxon>
    </lineage>
</organism>
<reference evidence="10 11" key="1">
    <citation type="submission" date="2024-02" db="EMBL/GenBank/DDBJ databases">
        <title>De novo assembly and annotation of 12 fungi associated with fruit tree decline syndrome in Ontario, Canada.</title>
        <authorList>
            <person name="Sulman M."/>
            <person name="Ellouze W."/>
            <person name="Ilyukhin E."/>
        </authorList>
    </citation>
    <scope>NUCLEOTIDE SEQUENCE [LARGE SCALE GENOMIC DNA]</scope>
    <source>
        <strain evidence="10 11">M1-105</strain>
    </source>
</reference>
<dbReference type="InterPro" id="IPR032800">
    <property type="entry name" value="TRP_N"/>
</dbReference>
<evidence type="ECO:0000256" key="7">
    <source>
        <dbReference type="SAM" id="Phobius"/>
    </source>
</evidence>
<feature type="transmembrane region" description="Helical" evidence="7">
    <location>
        <begin position="315"/>
        <end position="336"/>
    </location>
</feature>
<evidence type="ECO:0000256" key="3">
    <source>
        <dbReference type="ARBA" id="ARBA00022692"/>
    </source>
</evidence>
<evidence type="ECO:0000256" key="1">
    <source>
        <dbReference type="ARBA" id="ARBA00004141"/>
    </source>
</evidence>